<protein>
    <submittedName>
        <fullName evidence="1">Uncharacterized protein</fullName>
    </submittedName>
</protein>
<reference evidence="1" key="1">
    <citation type="journal article" date="2012" name="PLoS ONE">
        <title>Gene sets for utilization of primary and secondary nutrition supplies in the distal gut of endangered iberian lynx.</title>
        <authorList>
            <person name="Alcaide M."/>
            <person name="Messina E."/>
            <person name="Richter M."/>
            <person name="Bargiela R."/>
            <person name="Peplies J."/>
            <person name="Huws S.A."/>
            <person name="Newbold C.J."/>
            <person name="Golyshin P.N."/>
            <person name="Simon M.A."/>
            <person name="Lopez G."/>
            <person name="Yakimov M.M."/>
            <person name="Ferrer M."/>
        </authorList>
    </citation>
    <scope>NUCLEOTIDE SEQUENCE</scope>
</reference>
<evidence type="ECO:0000313" key="1">
    <source>
        <dbReference type="EMBL" id="EJW89657.1"/>
    </source>
</evidence>
<sequence length="54" mass="6106">MTEISDADFKKIVALLGSMSDTIYEQQRNIKPSKADKARQARLVLKKLKKKGLT</sequence>
<dbReference type="EMBL" id="AMCI01009345">
    <property type="protein sequence ID" value="EJW89657.1"/>
    <property type="molecule type" value="Genomic_DNA"/>
</dbReference>
<accession>J9FJ54</accession>
<dbReference type="AlphaFoldDB" id="J9FJ54"/>
<comment type="caution">
    <text evidence="1">The sequence shown here is derived from an EMBL/GenBank/DDBJ whole genome shotgun (WGS) entry which is preliminary data.</text>
</comment>
<organism evidence="1">
    <name type="scientific">gut metagenome</name>
    <dbReference type="NCBI Taxonomy" id="749906"/>
    <lineage>
        <taxon>unclassified sequences</taxon>
        <taxon>metagenomes</taxon>
        <taxon>organismal metagenomes</taxon>
    </lineage>
</organism>
<gene>
    <name evidence="1" type="ORF">EVA_22257</name>
</gene>
<proteinExistence type="predicted"/>
<name>J9FJ54_9ZZZZ</name>